<evidence type="ECO:0000313" key="1">
    <source>
        <dbReference type="EMBL" id="PDT45367.1"/>
    </source>
</evidence>
<evidence type="ECO:0000313" key="2">
    <source>
        <dbReference type="Proteomes" id="UP000220353"/>
    </source>
</evidence>
<dbReference type="Proteomes" id="UP000220353">
    <property type="component" value="Unassembled WGS sequence"/>
</dbReference>
<name>A0A2A6LSR0_RHIFR</name>
<comment type="caution">
    <text evidence="1">The sequence shown here is derived from an EMBL/GenBank/DDBJ whole genome shotgun (WGS) entry which is preliminary data.</text>
</comment>
<sequence>MADTNINKGETLVCTDPGRHALTEGKEYRVICVSPSGMNIQIRNDLGNRVGVLSRRFAKLPPKKSKAQVAYEQQVALYHLTNGLSPFPVPPKKTPRSIKIDPADAKAALSKMLKEVYGIDATVEQVIGAMDKSLELVLGA</sequence>
<dbReference type="AlphaFoldDB" id="A0A2A6LSR0"/>
<proteinExistence type="predicted"/>
<reference evidence="1 2" key="1">
    <citation type="submission" date="2017-09" db="EMBL/GenBank/DDBJ databases">
        <title>Comparative genomics of rhizobia isolated from Phaseolus vulgaris in China.</title>
        <authorList>
            <person name="Tong W."/>
        </authorList>
    </citation>
    <scope>NUCLEOTIDE SEQUENCE [LARGE SCALE GENOMIC DNA]</scope>
    <source>
        <strain evidence="1 2">PCH1</strain>
    </source>
</reference>
<protein>
    <submittedName>
        <fullName evidence="1">Uncharacterized protein</fullName>
    </submittedName>
</protein>
<gene>
    <name evidence="1" type="ORF">CO661_24200</name>
</gene>
<dbReference type="RefSeq" id="WP_097587421.1">
    <property type="nucleotide sequence ID" value="NZ_NWTC01000022.1"/>
</dbReference>
<organism evidence="1 2">
    <name type="scientific">Rhizobium fredii</name>
    <name type="common">Sinorhizobium fredii</name>
    <dbReference type="NCBI Taxonomy" id="380"/>
    <lineage>
        <taxon>Bacteria</taxon>
        <taxon>Pseudomonadati</taxon>
        <taxon>Pseudomonadota</taxon>
        <taxon>Alphaproteobacteria</taxon>
        <taxon>Hyphomicrobiales</taxon>
        <taxon>Rhizobiaceae</taxon>
        <taxon>Sinorhizobium/Ensifer group</taxon>
        <taxon>Sinorhizobium</taxon>
    </lineage>
</organism>
<dbReference type="EMBL" id="NWTC01000022">
    <property type="protein sequence ID" value="PDT45367.1"/>
    <property type="molecule type" value="Genomic_DNA"/>
</dbReference>
<accession>A0A2A6LSR0</accession>